<evidence type="ECO:0000313" key="5">
    <source>
        <dbReference type="Proteomes" id="UP000498980"/>
    </source>
</evidence>
<dbReference type="Proteomes" id="UP000530403">
    <property type="component" value="Unassembled WGS sequence"/>
</dbReference>
<dbReference type="PANTHER" id="PTHR31435:SF10">
    <property type="entry name" value="BSR4717 PROTEIN"/>
    <property type="match status" value="1"/>
</dbReference>
<dbReference type="GO" id="GO:0016747">
    <property type="term" value="F:acyltransferase activity, transferring groups other than amino-acyl groups"/>
    <property type="evidence" value="ECO:0007669"/>
    <property type="project" value="InterPro"/>
</dbReference>
<dbReference type="InterPro" id="IPR000182">
    <property type="entry name" value="GNAT_dom"/>
</dbReference>
<dbReference type="AlphaFoldDB" id="A0A7J0CFC0"/>
<gene>
    <name evidence="4" type="ORF">HEB29_005665</name>
    <name evidence="3" type="ORF">Sfulv_60110</name>
</gene>
<proteinExistence type="predicted"/>
<dbReference type="PROSITE" id="PS51729">
    <property type="entry name" value="GNAT_YJDJ"/>
    <property type="match status" value="1"/>
</dbReference>
<dbReference type="EMBL" id="BLWC01000001">
    <property type="protein sequence ID" value="GFN01201.1"/>
    <property type="molecule type" value="Genomic_DNA"/>
</dbReference>
<keyword evidence="3" id="KW-0808">Transferase</keyword>
<dbReference type="CDD" id="cd04301">
    <property type="entry name" value="NAT_SF"/>
    <property type="match status" value="1"/>
</dbReference>
<dbReference type="EMBL" id="JACCCF010000001">
    <property type="protein sequence ID" value="NYE44654.1"/>
    <property type="molecule type" value="Genomic_DNA"/>
</dbReference>
<dbReference type="PANTHER" id="PTHR31435">
    <property type="entry name" value="PROTEIN NATD1"/>
    <property type="match status" value="1"/>
</dbReference>
<protein>
    <submittedName>
        <fullName evidence="3">N-acetyltransferase</fullName>
    </submittedName>
</protein>
<accession>A0A7J0CFC0</accession>
<reference evidence="4 6" key="2">
    <citation type="submission" date="2020-07" db="EMBL/GenBank/DDBJ databases">
        <title>Sequencing the genomes of 1000 actinobacteria strains.</title>
        <authorList>
            <person name="Klenk H.-P."/>
        </authorList>
    </citation>
    <scope>NUCLEOTIDE SEQUENCE [LARGE SCALE GENOMIC DNA]</scope>
    <source>
        <strain evidence="4 6">DSM 41455</strain>
    </source>
</reference>
<dbReference type="Gene3D" id="3.40.630.30">
    <property type="match status" value="1"/>
</dbReference>
<name>A0A7J0CFC0_9ACTN</name>
<feature type="domain" description="N-acetyltransferase" evidence="2">
    <location>
        <begin position="12"/>
        <end position="98"/>
    </location>
</feature>
<dbReference type="InterPro" id="IPR045057">
    <property type="entry name" value="Gcn5-rel_NAT"/>
</dbReference>
<dbReference type="PROSITE" id="PS51186">
    <property type="entry name" value="GNAT"/>
    <property type="match status" value="1"/>
</dbReference>
<feature type="domain" description="N-acetyltransferase" evidence="1">
    <location>
        <begin position="1"/>
        <end position="102"/>
    </location>
</feature>
<evidence type="ECO:0000313" key="3">
    <source>
        <dbReference type="EMBL" id="GFN01201.1"/>
    </source>
</evidence>
<dbReference type="RefSeq" id="WP_173317288.1">
    <property type="nucleotide sequence ID" value="NZ_BAAAUE010000005.1"/>
</dbReference>
<dbReference type="InterPro" id="IPR016181">
    <property type="entry name" value="Acyl_CoA_acyltransferase"/>
</dbReference>
<dbReference type="InterPro" id="IPR031165">
    <property type="entry name" value="GNAT_YJDJ"/>
</dbReference>
<evidence type="ECO:0000313" key="4">
    <source>
        <dbReference type="EMBL" id="NYE44654.1"/>
    </source>
</evidence>
<dbReference type="Pfam" id="PF14542">
    <property type="entry name" value="Acetyltransf_CG"/>
    <property type="match status" value="1"/>
</dbReference>
<evidence type="ECO:0000259" key="1">
    <source>
        <dbReference type="PROSITE" id="PS51186"/>
    </source>
</evidence>
<organism evidence="3 5">
    <name type="scientific">Streptomyces fulvorobeus</name>
    <dbReference type="NCBI Taxonomy" id="284028"/>
    <lineage>
        <taxon>Bacteria</taxon>
        <taxon>Bacillati</taxon>
        <taxon>Actinomycetota</taxon>
        <taxon>Actinomycetes</taxon>
        <taxon>Kitasatosporales</taxon>
        <taxon>Streptomycetaceae</taxon>
        <taxon>Streptomyces</taxon>
    </lineage>
</organism>
<reference evidence="3 5" key="1">
    <citation type="submission" date="2020-05" db="EMBL/GenBank/DDBJ databases">
        <title>Whole genome shotgun sequence of Streptomyces fulvorobeus NBRC 15897.</title>
        <authorList>
            <person name="Komaki H."/>
            <person name="Tamura T."/>
        </authorList>
    </citation>
    <scope>NUCLEOTIDE SEQUENCE [LARGE SCALE GENOMIC DNA]</scope>
    <source>
        <strain evidence="3 5">NBRC 15897</strain>
    </source>
</reference>
<keyword evidence="5" id="KW-1185">Reference proteome</keyword>
<comment type="caution">
    <text evidence="3">The sequence shown here is derived from an EMBL/GenBank/DDBJ whole genome shotgun (WGS) entry which is preliminary data.</text>
</comment>
<evidence type="ECO:0000313" key="6">
    <source>
        <dbReference type="Proteomes" id="UP000530403"/>
    </source>
</evidence>
<evidence type="ECO:0000259" key="2">
    <source>
        <dbReference type="PROSITE" id="PS51729"/>
    </source>
</evidence>
<dbReference type="Proteomes" id="UP000498980">
    <property type="component" value="Unassembled WGS sequence"/>
</dbReference>
<sequence>MDDTQRHTAQIVDSTEANRYEALVDGKVAGFAEYIRTKSLIAFVHTEVNAGYEGQGIGTALVRSSLETARADGLDVLSVCPFYTGWIARHPEYRDLLYKSRSKVND</sequence>
<dbReference type="SUPFAM" id="SSF55729">
    <property type="entry name" value="Acyl-CoA N-acyltransferases (Nat)"/>
    <property type="match status" value="1"/>
</dbReference>